<comment type="caution">
    <text evidence="1">The sequence shown here is derived from an EMBL/GenBank/DDBJ whole genome shotgun (WGS) entry which is preliminary data.</text>
</comment>
<accession>A0ACC2N095</accession>
<name>A0ACC2N095_9HYME</name>
<dbReference type="Proteomes" id="UP001239111">
    <property type="component" value="Chromosome 4"/>
</dbReference>
<organism evidence="1 2">
    <name type="scientific">Eretmocerus hayati</name>
    <dbReference type="NCBI Taxonomy" id="131215"/>
    <lineage>
        <taxon>Eukaryota</taxon>
        <taxon>Metazoa</taxon>
        <taxon>Ecdysozoa</taxon>
        <taxon>Arthropoda</taxon>
        <taxon>Hexapoda</taxon>
        <taxon>Insecta</taxon>
        <taxon>Pterygota</taxon>
        <taxon>Neoptera</taxon>
        <taxon>Endopterygota</taxon>
        <taxon>Hymenoptera</taxon>
        <taxon>Apocrita</taxon>
        <taxon>Proctotrupomorpha</taxon>
        <taxon>Chalcidoidea</taxon>
        <taxon>Aphelinidae</taxon>
        <taxon>Aphelininae</taxon>
        <taxon>Eretmocerus</taxon>
    </lineage>
</organism>
<evidence type="ECO:0000313" key="2">
    <source>
        <dbReference type="Proteomes" id="UP001239111"/>
    </source>
</evidence>
<keyword evidence="2" id="KW-1185">Reference proteome</keyword>
<sequence length="351" mass="37332">MIMGLGARQATPNEFPHQVSIQINCHHTCGGSLISDKHVLTAAHCVSDFIKDPNQHSSLRMTVEVGSNHIGGGITHDVKRVSHLNSYNPNKNSPYIFANDVAVITLAHPVTLSRSVQPIEIAREGPAIGDKFIVSGFGKTNNEGSTSPVLNKLRMLNVSPGECQRHWPGKIILGTQICAFLTPGYSVCQGDSGGPLIVKKSDKKYLVGIVSAGTEKCGQGVPDIYTKASAYLPYIEREIAHESTGQGVPDALAIDLYSPNGGSPANGDTKCGPPMGVPPSGPPLQFLPMPQEPPNGLPPMLPDDSVGPRFGFDQPPPPLEGFYPEPPGLFPQQPQNVFPGGAIMYPQQIIG</sequence>
<gene>
    <name evidence="1" type="ORF">QAD02_006033</name>
</gene>
<reference evidence="1" key="1">
    <citation type="submission" date="2023-04" db="EMBL/GenBank/DDBJ databases">
        <title>A chromosome-level genome assembly of the parasitoid wasp Eretmocerus hayati.</title>
        <authorList>
            <person name="Zhong Y."/>
            <person name="Liu S."/>
            <person name="Liu Y."/>
        </authorList>
    </citation>
    <scope>NUCLEOTIDE SEQUENCE</scope>
    <source>
        <strain evidence="1">ZJU_SS_LIU_2023</strain>
    </source>
</reference>
<proteinExistence type="predicted"/>
<evidence type="ECO:0000313" key="1">
    <source>
        <dbReference type="EMBL" id="KAJ8664371.1"/>
    </source>
</evidence>
<dbReference type="EMBL" id="CM056744">
    <property type="protein sequence ID" value="KAJ8664371.1"/>
    <property type="molecule type" value="Genomic_DNA"/>
</dbReference>
<protein>
    <submittedName>
        <fullName evidence="1">Uncharacterized protein</fullName>
    </submittedName>
</protein>